<evidence type="ECO:0000313" key="3">
    <source>
        <dbReference type="Proteomes" id="UP000293162"/>
    </source>
</evidence>
<organism evidence="2 3">
    <name type="scientific">Emticicia agri</name>
    <dbReference type="NCBI Taxonomy" id="2492393"/>
    <lineage>
        <taxon>Bacteria</taxon>
        <taxon>Pseudomonadati</taxon>
        <taxon>Bacteroidota</taxon>
        <taxon>Cytophagia</taxon>
        <taxon>Cytophagales</taxon>
        <taxon>Leadbetterellaceae</taxon>
        <taxon>Emticicia</taxon>
    </lineage>
</organism>
<dbReference type="AlphaFoldDB" id="A0A4Q5LV81"/>
<feature type="chain" id="PRO_5020549273" description="Lipocalin-like domain-containing protein" evidence="1">
    <location>
        <begin position="25"/>
        <end position="145"/>
    </location>
</feature>
<dbReference type="OrthoDB" id="953872at2"/>
<accession>A0A4Q5LV81</accession>
<keyword evidence="3" id="KW-1185">Reference proteome</keyword>
<name>A0A4Q5LV81_9BACT</name>
<keyword evidence="1" id="KW-0732">Signal</keyword>
<dbReference type="Proteomes" id="UP000293162">
    <property type="component" value="Unassembled WGS sequence"/>
</dbReference>
<gene>
    <name evidence="2" type="ORF">EWM59_21410</name>
</gene>
<evidence type="ECO:0008006" key="4">
    <source>
        <dbReference type="Google" id="ProtNLM"/>
    </source>
</evidence>
<protein>
    <recommendedName>
        <fullName evidence="4">Lipocalin-like domain-containing protein</fullName>
    </recommendedName>
</protein>
<comment type="caution">
    <text evidence="2">The sequence shown here is derived from an EMBL/GenBank/DDBJ whole genome shotgun (WGS) entry which is preliminary data.</text>
</comment>
<proteinExistence type="predicted"/>
<dbReference type="EMBL" id="SEWF01000042">
    <property type="protein sequence ID" value="RYU93544.1"/>
    <property type="molecule type" value="Genomic_DNA"/>
</dbReference>
<dbReference type="RefSeq" id="WP_130023302.1">
    <property type="nucleotide sequence ID" value="NZ_SEWF01000042.1"/>
</dbReference>
<evidence type="ECO:0000313" key="2">
    <source>
        <dbReference type="EMBL" id="RYU93544.1"/>
    </source>
</evidence>
<evidence type="ECO:0000256" key="1">
    <source>
        <dbReference type="SAM" id="SignalP"/>
    </source>
</evidence>
<reference evidence="2 3" key="1">
    <citation type="submission" date="2019-02" db="EMBL/GenBank/DDBJ databases">
        <title>Bacterial novel species Emticicia sp. 17J42-9 isolated from soil.</title>
        <authorList>
            <person name="Jung H.-Y."/>
        </authorList>
    </citation>
    <scope>NUCLEOTIDE SEQUENCE [LARGE SCALE GENOMIC DNA]</scope>
    <source>
        <strain evidence="2 3">17J42-9</strain>
    </source>
</reference>
<dbReference type="PROSITE" id="PS51257">
    <property type="entry name" value="PROKAR_LIPOPROTEIN"/>
    <property type="match status" value="1"/>
</dbReference>
<sequence>MKALRYSLKSVLGICLMLSVFLTSCEKDKDKEPAPDLATQIAGNYAFTEIVFQGETIPADETSVKGTVKVTRATEFTVDMDFNIRQKTTNDEFMVELVKGVVASPGSGVINLYYEGKKVGEVKGNKLYINSSDGNDEPFTLVSTK</sequence>
<feature type="signal peptide" evidence="1">
    <location>
        <begin position="1"/>
        <end position="24"/>
    </location>
</feature>